<organism evidence="1 2">
    <name type="scientific">Nocardiopsis tropica</name>
    <dbReference type="NCBI Taxonomy" id="109330"/>
    <lineage>
        <taxon>Bacteria</taxon>
        <taxon>Bacillati</taxon>
        <taxon>Actinomycetota</taxon>
        <taxon>Actinomycetes</taxon>
        <taxon>Streptosporangiales</taxon>
        <taxon>Nocardiopsidaceae</taxon>
        <taxon>Nocardiopsis</taxon>
    </lineage>
</organism>
<evidence type="ECO:0000313" key="2">
    <source>
        <dbReference type="Proteomes" id="UP001348641"/>
    </source>
</evidence>
<protein>
    <submittedName>
        <fullName evidence="1">YqcI/YcgG family protein</fullName>
    </submittedName>
</protein>
<reference evidence="1 2" key="1">
    <citation type="submission" date="2023-07" db="EMBL/GenBank/DDBJ databases">
        <authorList>
            <person name="Girao M."/>
            <person name="Carvalho M.F."/>
        </authorList>
    </citation>
    <scope>NUCLEOTIDE SEQUENCE [LARGE SCALE GENOMIC DNA]</scope>
    <source>
        <strain evidence="1 2">66/93</strain>
    </source>
</reference>
<dbReference type="EMBL" id="JAUUCC010000043">
    <property type="protein sequence ID" value="MEE2052277.1"/>
    <property type="molecule type" value="Genomic_DNA"/>
</dbReference>
<dbReference type="InterPro" id="IPR014988">
    <property type="entry name" value="Uncharacterised_YqcI/YcgG"/>
</dbReference>
<dbReference type="Proteomes" id="UP001348641">
    <property type="component" value="Unassembled WGS sequence"/>
</dbReference>
<comment type="caution">
    <text evidence="1">The sequence shown here is derived from an EMBL/GenBank/DDBJ whole genome shotgun (WGS) entry which is preliminary data.</text>
</comment>
<proteinExistence type="predicted"/>
<accession>A0ABU7KSL7</accession>
<dbReference type="Pfam" id="PF08892">
    <property type="entry name" value="YqcI_YcgG"/>
    <property type="match status" value="1"/>
</dbReference>
<gene>
    <name evidence="1" type="ORF">Q8A49_17390</name>
</gene>
<sequence>MSTPGIAMAMIHQGNVGDSSEAWHLDVLGGLGSRLTDPGFPCVFSRNAFRKNIVKFVFVEDGGKAGVRHLGQGLKEYVDLSRNWDGRLDTADPLVVAFSKEAVEADSVEGYQEFGWRILQELHEIDPAPWPEEVGKEFDSESWSMCFNGMPLFCNMSSPAHRVRRSRNLGEHFIIVINPRERFDIFAGDTPSGRKVRSNIRNRIDRYDGSPRSPQLGSYGAGGLEWEQYGLAEENERTRGRCPFEFRGPLR</sequence>
<name>A0ABU7KSL7_9ACTN</name>
<dbReference type="PANTHER" id="PTHR40045:SF1">
    <property type="entry name" value="YQCI_YCGG FAMILY PROTEIN"/>
    <property type="match status" value="1"/>
</dbReference>
<dbReference type="PANTHER" id="PTHR40045">
    <property type="entry name" value="YCGG FAMILY PROTEIN"/>
    <property type="match status" value="1"/>
</dbReference>
<evidence type="ECO:0000313" key="1">
    <source>
        <dbReference type="EMBL" id="MEE2052277.1"/>
    </source>
</evidence>
<dbReference type="RefSeq" id="WP_330159316.1">
    <property type="nucleotide sequence ID" value="NZ_BAAAJA010000012.1"/>
</dbReference>